<evidence type="ECO:0000259" key="3">
    <source>
        <dbReference type="Pfam" id="PF02911"/>
    </source>
</evidence>
<dbReference type="Gene3D" id="3.40.50.12230">
    <property type="match status" value="1"/>
</dbReference>
<dbReference type="InterPro" id="IPR011034">
    <property type="entry name" value="Formyl_transferase-like_C_sf"/>
</dbReference>
<evidence type="ECO:0000256" key="2">
    <source>
        <dbReference type="ARBA" id="ARBA00022917"/>
    </source>
</evidence>
<dbReference type="EMBL" id="VSSQ01145026">
    <property type="protein sequence ID" value="MPN64324.1"/>
    <property type="molecule type" value="Genomic_DNA"/>
</dbReference>
<dbReference type="EC" id="2.1.2.9" evidence="4"/>
<dbReference type="GO" id="GO:0004479">
    <property type="term" value="F:methionyl-tRNA formyltransferase activity"/>
    <property type="evidence" value="ECO:0007669"/>
    <property type="project" value="UniProtKB-EC"/>
</dbReference>
<gene>
    <name evidence="4" type="primary">fmt_53</name>
    <name evidence="4" type="ORF">SDC9_212096</name>
</gene>
<proteinExistence type="predicted"/>
<dbReference type="AlphaFoldDB" id="A0A645JXM4"/>
<comment type="caution">
    <text evidence="4">The sequence shown here is derived from an EMBL/GenBank/DDBJ whole genome shotgun (WGS) entry which is preliminary data.</text>
</comment>
<keyword evidence="2" id="KW-0648">Protein biosynthesis</keyword>
<name>A0A645JXM4_9ZZZZ</name>
<dbReference type="PANTHER" id="PTHR11138">
    <property type="entry name" value="METHIONYL-TRNA FORMYLTRANSFERASE"/>
    <property type="match status" value="1"/>
</dbReference>
<evidence type="ECO:0000313" key="4">
    <source>
        <dbReference type="EMBL" id="MPN64324.1"/>
    </source>
</evidence>
<accession>A0A645JXM4</accession>
<dbReference type="PANTHER" id="PTHR11138:SF5">
    <property type="entry name" value="METHIONYL-TRNA FORMYLTRANSFERASE, MITOCHONDRIAL"/>
    <property type="match status" value="1"/>
</dbReference>
<dbReference type="SUPFAM" id="SSF50486">
    <property type="entry name" value="FMT C-terminal domain-like"/>
    <property type="match status" value="1"/>
</dbReference>
<dbReference type="CDD" id="cd08704">
    <property type="entry name" value="Met_tRNA_FMT_C"/>
    <property type="match status" value="1"/>
</dbReference>
<dbReference type="Pfam" id="PF02911">
    <property type="entry name" value="Formyl_trans_C"/>
    <property type="match status" value="1"/>
</dbReference>
<reference evidence="4" key="1">
    <citation type="submission" date="2019-08" db="EMBL/GenBank/DDBJ databases">
        <authorList>
            <person name="Kucharzyk K."/>
            <person name="Murdoch R.W."/>
            <person name="Higgins S."/>
            <person name="Loffler F."/>
        </authorList>
    </citation>
    <scope>NUCLEOTIDE SEQUENCE</scope>
</reference>
<feature type="domain" description="Formyl transferase C-terminal" evidence="3">
    <location>
        <begin position="23"/>
        <end position="120"/>
    </location>
</feature>
<evidence type="ECO:0000256" key="1">
    <source>
        <dbReference type="ARBA" id="ARBA00022679"/>
    </source>
</evidence>
<dbReference type="InterPro" id="IPR044135">
    <property type="entry name" value="Met-tRNA-FMT_C"/>
</dbReference>
<keyword evidence="1 4" id="KW-0808">Transferase</keyword>
<organism evidence="4">
    <name type="scientific">bioreactor metagenome</name>
    <dbReference type="NCBI Taxonomy" id="1076179"/>
    <lineage>
        <taxon>unclassified sequences</taxon>
        <taxon>metagenomes</taxon>
        <taxon>ecological metagenomes</taxon>
    </lineage>
</organism>
<sequence>MVFEGRAPREKQNNEQSTYAPMLDKETARINWTKTNIEIYNLVRGTNPWPAAWSVLQGEMVKIHTVKLIENELNAPPGAIMGTNRNDGIVVACRKGGIGILELQFPGKPRMSTQDYLRGHKLGANDSFV</sequence>
<dbReference type="InterPro" id="IPR005793">
    <property type="entry name" value="Formyl_trans_C"/>
</dbReference>
<dbReference type="GO" id="GO:0005829">
    <property type="term" value="C:cytosol"/>
    <property type="evidence" value="ECO:0007669"/>
    <property type="project" value="TreeGrafter"/>
</dbReference>
<protein>
    <submittedName>
        <fullName evidence="4">Methionyl-tRNA formyltransferase</fullName>
        <ecNumber evidence="4">2.1.2.9</ecNumber>
    </submittedName>
</protein>